<evidence type="ECO:0000256" key="1">
    <source>
        <dbReference type="SAM" id="MobiDB-lite"/>
    </source>
</evidence>
<dbReference type="Proteomes" id="UP001465976">
    <property type="component" value="Unassembled WGS sequence"/>
</dbReference>
<dbReference type="EMBL" id="JBAHYK010000204">
    <property type="protein sequence ID" value="KAL0576729.1"/>
    <property type="molecule type" value="Genomic_DNA"/>
</dbReference>
<organism evidence="2 3">
    <name type="scientific">Marasmius crinis-equi</name>
    <dbReference type="NCBI Taxonomy" id="585013"/>
    <lineage>
        <taxon>Eukaryota</taxon>
        <taxon>Fungi</taxon>
        <taxon>Dikarya</taxon>
        <taxon>Basidiomycota</taxon>
        <taxon>Agaricomycotina</taxon>
        <taxon>Agaricomycetes</taxon>
        <taxon>Agaricomycetidae</taxon>
        <taxon>Agaricales</taxon>
        <taxon>Marasmiineae</taxon>
        <taxon>Marasmiaceae</taxon>
        <taxon>Marasmius</taxon>
    </lineage>
</organism>
<reference evidence="2 3" key="1">
    <citation type="submission" date="2024-02" db="EMBL/GenBank/DDBJ databases">
        <title>A draft genome for the cacao thread blight pathogen Marasmius crinis-equi.</title>
        <authorList>
            <person name="Cohen S.P."/>
            <person name="Baruah I.K."/>
            <person name="Amoako-Attah I."/>
            <person name="Bukari Y."/>
            <person name="Meinhardt L.W."/>
            <person name="Bailey B.A."/>
        </authorList>
    </citation>
    <scope>NUCLEOTIDE SEQUENCE [LARGE SCALE GENOMIC DNA]</scope>
    <source>
        <strain evidence="2 3">GH-76</strain>
    </source>
</reference>
<feature type="region of interest" description="Disordered" evidence="1">
    <location>
        <begin position="80"/>
        <end position="105"/>
    </location>
</feature>
<accession>A0ABR3FMU5</accession>
<evidence type="ECO:0000313" key="2">
    <source>
        <dbReference type="EMBL" id="KAL0576729.1"/>
    </source>
</evidence>
<comment type="caution">
    <text evidence="2">The sequence shown here is derived from an EMBL/GenBank/DDBJ whole genome shotgun (WGS) entry which is preliminary data.</text>
</comment>
<name>A0ABR3FMU5_9AGAR</name>
<sequence>MSTPTRDGNSSPQVQCAHIPFSVHDVLLDKGDGEDELILQPDTFSRLFCPNLPAGHLPVLSPGDIVPDEPPAVELGIMPYAENPSKTTDPSVNSSDDNNNSDKPKRVIDLNYDVVVDCLSRFLDDKGPHQNVGRVLLLNKGVTSLMLQRFHRELYIVNQYALDIASKTLAGKARFTPHVHTLHFGLSMLAPFTQFRPITGRLLEFRVTKPISAMNWPIITDMVLSCSETVESLAFAGAIVTEKLAQPILAATFTLVTELVVPIQFLHTPNSPLVRRTPYDPENPVLDTTWPNLRTLSVSILDPTDFLTDMDLRMEFRHLAQVLQIHVLFRFLDSECVSRYLRHIKVLPSVQCISVEITHPEPSFPLYNTVTDAYFFDPRVVFIQKGPMTPHFNRLIRIYARHQACAVYDLLLILEHGPEEDWEVVLNKVEERREFAIEHQWTYPKDTAYIVQTNAGPFVLSLMEQLDTAWSDEEYIAPLPLEAITFDVYHSWI</sequence>
<keyword evidence="3" id="KW-1185">Reference proteome</keyword>
<gene>
    <name evidence="2" type="ORF">V5O48_005252</name>
</gene>
<feature type="compositionally biased region" description="Low complexity" evidence="1">
    <location>
        <begin position="89"/>
        <end position="98"/>
    </location>
</feature>
<evidence type="ECO:0000313" key="3">
    <source>
        <dbReference type="Proteomes" id="UP001465976"/>
    </source>
</evidence>
<protein>
    <submittedName>
        <fullName evidence="2">Uncharacterized protein</fullName>
    </submittedName>
</protein>
<proteinExistence type="predicted"/>